<evidence type="ECO:0000313" key="3">
    <source>
        <dbReference type="Proteomes" id="UP000030669"/>
    </source>
</evidence>
<dbReference type="AlphaFoldDB" id="S7RGK1"/>
<sequence length="130" mass="14067">MDKSSWLPRTRAPPLTIGTQRSAHASDPRHSERVGGTHSGALDERVTTCTPWERASGHHLSLACNTPSPSSHLPPASVADEVEEESTASGSRRMLALLHPLLLAHLFRSAVYFGCEGRKGGREFAAGEWD</sequence>
<organism evidence="2 3">
    <name type="scientific">Gloeophyllum trabeum (strain ATCC 11539 / FP-39264 / Madison 617)</name>
    <name type="common">Brown rot fungus</name>
    <dbReference type="NCBI Taxonomy" id="670483"/>
    <lineage>
        <taxon>Eukaryota</taxon>
        <taxon>Fungi</taxon>
        <taxon>Dikarya</taxon>
        <taxon>Basidiomycota</taxon>
        <taxon>Agaricomycotina</taxon>
        <taxon>Agaricomycetes</taxon>
        <taxon>Gloeophyllales</taxon>
        <taxon>Gloeophyllaceae</taxon>
        <taxon>Gloeophyllum</taxon>
    </lineage>
</organism>
<dbReference type="Proteomes" id="UP000030669">
    <property type="component" value="Unassembled WGS sequence"/>
</dbReference>
<accession>S7RGK1</accession>
<name>S7RGK1_GLOTA</name>
<dbReference type="RefSeq" id="XP_007870121.1">
    <property type="nucleotide sequence ID" value="XM_007871930.1"/>
</dbReference>
<gene>
    <name evidence="2" type="ORF">GLOTRDRAFT_133052</name>
</gene>
<dbReference type="EMBL" id="KB469310">
    <property type="protein sequence ID" value="EPQ51684.1"/>
    <property type="molecule type" value="Genomic_DNA"/>
</dbReference>
<evidence type="ECO:0000256" key="1">
    <source>
        <dbReference type="SAM" id="MobiDB-lite"/>
    </source>
</evidence>
<dbReference type="KEGG" id="gtr:GLOTRDRAFT_133052"/>
<evidence type="ECO:0000313" key="2">
    <source>
        <dbReference type="EMBL" id="EPQ51684.1"/>
    </source>
</evidence>
<reference evidence="2 3" key="1">
    <citation type="journal article" date="2012" name="Science">
        <title>The Paleozoic origin of enzymatic lignin decomposition reconstructed from 31 fungal genomes.</title>
        <authorList>
            <person name="Floudas D."/>
            <person name="Binder M."/>
            <person name="Riley R."/>
            <person name="Barry K."/>
            <person name="Blanchette R.A."/>
            <person name="Henrissat B."/>
            <person name="Martinez A.T."/>
            <person name="Otillar R."/>
            <person name="Spatafora J.W."/>
            <person name="Yadav J.S."/>
            <person name="Aerts A."/>
            <person name="Benoit I."/>
            <person name="Boyd A."/>
            <person name="Carlson A."/>
            <person name="Copeland A."/>
            <person name="Coutinho P.M."/>
            <person name="de Vries R.P."/>
            <person name="Ferreira P."/>
            <person name="Findley K."/>
            <person name="Foster B."/>
            <person name="Gaskell J."/>
            <person name="Glotzer D."/>
            <person name="Gorecki P."/>
            <person name="Heitman J."/>
            <person name="Hesse C."/>
            <person name="Hori C."/>
            <person name="Igarashi K."/>
            <person name="Jurgens J.A."/>
            <person name="Kallen N."/>
            <person name="Kersten P."/>
            <person name="Kohler A."/>
            <person name="Kuees U."/>
            <person name="Kumar T.K.A."/>
            <person name="Kuo A."/>
            <person name="LaButti K."/>
            <person name="Larrondo L.F."/>
            <person name="Lindquist E."/>
            <person name="Ling A."/>
            <person name="Lombard V."/>
            <person name="Lucas S."/>
            <person name="Lundell T."/>
            <person name="Martin R."/>
            <person name="McLaughlin D.J."/>
            <person name="Morgenstern I."/>
            <person name="Morin E."/>
            <person name="Murat C."/>
            <person name="Nagy L.G."/>
            <person name="Nolan M."/>
            <person name="Ohm R.A."/>
            <person name="Patyshakuliyeva A."/>
            <person name="Rokas A."/>
            <person name="Ruiz-Duenas F.J."/>
            <person name="Sabat G."/>
            <person name="Salamov A."/>
            <person name="Samejima M."/>
            <person name="Schmutz J."/>
            <person name="Slot J.C."/>
            <person name="St John F."/>
            <person name="Stenlid J."/>
            <person name="Sun H."/>
            <person name="Sun S."/>
            <person name="Syed K."/>
            <person name="Tsang A."/>
            <person name="Wiebenga A."/>
            <person name="Young D."/>
            <person name="Pisabarro A."/>
            <person name="Eastwood D.C."/>
            <person name="Martin F."/>
            <person name="Cullen D."/>
            <person name="Grigoriev I.V."/>
            <person name="Hibbett D.S."/>
        </authorList>
    </citation>
    <scope>NUCLEOTIDE SEQUENCE [LARGE SCALE GENOMIC DNA]</scope>
    <source>
        <strain evidence="2 3">ATCC 11539</strain>
    </source>
</reference>
<proteinExistence type="predicted"/>
<dbReference type="HOGENOM" id="CLU_1938389_0_0_1"/>
<keyword evidence="3" id="KW-1185">Reference proteome</keyword>
<feature type="compositionally biased region" description="Basic and acidic residues" evidence="1">
    <location>
        <begin position="24"/>
        <end position="43"/>
    </location>
</feature>
<protein>
    <submittedName>
        <fullName evidence="2">Uncharacterized protein</fullName>
    </submittedName>
</protein>
<feature type="region of interest" description="Disordered" evidence="1">
    <location>
        <begin position="63"/>
        <end position="91"/>
    </location>
</feature>
<feature type="region of interest" description="Disordered" evidence="1">
    <location>
        <begin position="1"/>
        <end position="43"/>
    </location>
</feature>
<dbReference type="GeneID" id="19302638"/>